<comment type="caution">
    <text evidence="8">The sequence shown here is derived from an EMBL/GenBank/DDBJ whole genome shotgun (WGS) entry which is preliminary data.</text>
</comment>
<dbReference type="Pfam" id="PF01593">
    <property type="entry name" value="Amino_oxidase"/>
    <property type="match status" value="2"/>
</dbReference>
<evidence type="ECO:0000256" key="4">
    <source>
        <dbReference type="ARBA" id="ARBA00017871"/>
    </source>
</evidence>
<evidence type="ECO:0000256" key="1">
    <source>
        <dbReference type="ARBA" id="ARBA00004814"/>
    </source>
</evidence>
<dbReference type="EMBL" id="JACHHZ010000001">
    <property type="protein sequence ID" value="MBB6091505.1"/>
    <property type="molecule type" value="Genomic_DNA"/>
</dbReference>
<dbReference type="Gene3D" id="3.50.50.60">
    <property type="entry name" value="FAD/NAD(P)-binding domain"/>
    <property type="match status" value="1"/>
</dbReference>
<dbReference type="InterPro" id="IPR002937">
    <property type="entry name" value="Amino_oxidase"/>
</dbReference>
<dbReference type="AlphaFoldDB" id="A0A841HHE5"/>
<dbReference type="SUPFAM" id="SSF54373">
    <property type="entry name" value="FAD-linked reductases, C-terminal domain"/>
    <property type="match status" value="1"/>
</dbReference>
<keyword evidence="8" id="KW-0560">Oxidoreductase</keyword>
<evidence type="ECO:0000259" key="7">
    <source>
        <dbReference type="Pfam" id="PF01593"/>
    </source>
</evidence>
<protein>
    <recommendedName>
        <fullName evidence="4">Tryptophan 2-monooxygenase</fullName>
        <ecNumber evidence="3">1.13.12.3</ecNumber>
    </recommendedName>
</protein>
<organism evidence="8 9">
    <name type="scientific">Povalibacter uvarum</name>
    <dbReference type="NCBI Taxonomy" id="732238"/>
    <lineage>
        <taxon>Bacteria</taxon>
        <taxon>Pseudomonadati</taxon>
        <taxon>Pseudomonadota</taxon>
        <taxon>Gammaproteobacteria</taxon>
        <taxon>Steroidobacterales</taxon>
        <taxon>Steroidobacteraceae</taxon>
        <taxon>Povalibacter</taxon>
    </lineage>
</organism>
<reference evidence="8 9" key="1">
    <citation type="submission" date="2020-08" db="EMBL/GenBank/DDBJ databases">
        <title>Genomic Encyclopedia of Type Strains, Phase IV (KMG-IV): sequencing the most valuable type-strain genomes for metagenomic binning, comparative biology and taxonomic classification.</title>
        <authorList>
            <person name="Goeker M."/>
        </authorList>
    </citation>
    <scope>NUCLEOTIDE SEQUENCE [LARGE SCALE GENOMIC DNA]</scope>
    <source>
        <strain evidence="8 9">DSM 26723</strain>
    </source>
</reference>
<evidence type="ECO:0000256" key="2">
    <source>
        <dbReference type="ARBA" id="ARBA00005833"/>
    </source>
</evidence>
<evidence type="ECO:0000256" key="3">
    <source>
        <dbReference type="ARBA" id="ARBA00012535"/>
    </source>
</evidence>
<dbReference type="GO" id="GO:0009851">
    <property type="term" value="P:auxin biosynthetic process"/>
    <property type="evidence" value="ECO:0007669"/>
    <property type="project" value="UniProtKB-KW"/>
</dbReference>
<sequence>MSVDVVIVGAGAAGIAAGRTLAAEGHRAVVLEARDRVGGRAWTNSDAFGFPVDMGCAWLHSADENPWTAYAREQGFSLIERLPAWGAWIGRDPIPDAERREWGAAFVRNEALLTDAAASGVDAPISTLIPDDKYRARFDSVVNFLMGESSDHVSSLDFARYADSEINWAVAAGLGAVVAHAARTLDVRLDTPVQEIDWSGSLIKIITAKGTLEARAVIVTVPTSILASGGVRFRPQLPAPFAEAFEAIPLGATNKVFFRMRPGMLPHPESIHFVRTQSSSRIGSYQTWPSGQEVLLAYFGGALARELELSGGLEAFAREELGQMFGAGFVGGIEQTLTTGWVSDPWSQGSYSYARPGMAQMRERLSDPLGDRVLFAGEACSTAYFGTIHGAWHSAVAAARNVQARLGRS</sequence>
<feature type="domain" description="Amine oxidase" evidence="7">
    <location>
        <begin position="167"/>
        <end position="402"/>
    </location>
</feature>
<evidence type="ECO:0000313" key="9">
    <source>
        <dbReference type="Proteomes" id="UP000588068"/>
    </source>
</evidence>
<dbReference type="Proteomes" id="UP000588068">
    <property type="component" value="Unassembled WGS sequence"/>
</dbReference>
<dbReference type="InterPro" id="IPR036188">
    <property type="entry name" value="FAD/NAD-bd_sf"/>
</dbReference>
<dbReference type="SUPFAM" id="SSF51905">
    <property type="entry name" value="FAD/NAD(P)-binding domain"/>
    <property type="match status" value="1"/>
</dbReference>
<dbReference type="RefSeq" id="WP_184329299.1">
    <property type="nucleotide sequence ID" value="NZ_JACHHZ010000001.1"/>
</dbReference>
<dbReference type="PANTHER" id="PTHR10742">
    <property type="entry name" value="FLAVIN MONOAMINE OXIDASE"/>
    <property type="match status" value="1"/>
</dbReference>
<gene>
    <name evidence="8" type="ORF">HNQ60_000351</name>
</gene>
<evidence type="ECO:0000256" key="5">
    <source>
        <dbReference type="ARBA" id="ARBA00023070"/>
    </source>
</evidence>
<proteinExistence type="inferred from homology"/>
<dbReference type="InterPro" id="IPR050281">
    <property type="entry name" value="Flavin_monoamine_oxidase"/>
</dbReference>
<keyword evidence="5" id="KW-0073">Auxin biosynthesis</keyword>
<evidence type="ECO:0000256" key="6">
    <source>
        <dbReference type="ARBA" id="ARBA00047321"/>
    </source>
</evidence>
<name>A0A841HHE5_9GAMM</name>
<dbReference type="EC" id="1.13.12.3" evidence="3"/>
<feature type="domain" description="Amine oxidase" evidence="7">
    <location>
        <begin position="13"/>
        <end position="78"/>
    </location>
</feature>
<comment type="similarity">
    <text evidence="2">Belongs to the tryptophan 2-monooxygenase family.</text>
</comment>
<keyword evidence="9" id="KW-1185">Reference proteome</keyword>
<dbReference type="PANTHER" id="PTHR10742:SF410">
    <property type="entry name" value="LYSINE-SPECIFIC HISTONE DEMETHYLASE 2"/>
    <property type="match status" value="1"/>
</dbReference>
<dbReference type="GO" id="GO:0050361">
    <property type="term" value="F:tryptophan 2-monooxygenase activity"/>
    <property type="evidence" value="ECO:0007669"/>
    <property type="project" value="UniProtKB-EC"/>
</dbReference>
<accession>A0A841HHE5</accession>
<comment type="pathway">
    <text evidence="1">Plant hormone metabolism; auxin biosynthesis.</text>
</comment>
<evidence type="ECO:0000313" key="8">
    <source>
        <dbReference type="EMBL" id="MBB6091505.1"/>
    </source>
</evidence>
<comment type="catalytic activity">
    <reaction evidence="6">
        <text>L-tryptophan + O2 = indole-3-acetamide + CO2 + H2O</text>
        <dbReference type="Rhea" id="RHEA:16165"/>
        <dbReference type="ChEBI" id="CHEBI:15377"/>
        <dbReference type="ChEBI" id="CHEBI:15379"/>
        <dbReference type="ChEBI" id="CHEBI:16031"/>
        <dbReference type="ChEBI" id="CHEBI:16526"/>
        <dbReference type="ChEBI" id="CHEBI:57912"/>
        <dbReference type="EC" id="1.13.12.3"/>
    </reaction>
</comment>